<dbReference type="SUPFAM" id="SSF54403">
    <property type="entry name" value="Cystatin/monellin"/>
    <property type="match status" value="2"/>
</dbReference>
<dbReference type="EMBL" id="ALAN01000126">
    <property type="protein sequence ID" value="ETI66629.1"/>
    <property type="molecule type" value="Genomic_DNA"/>
</dbReference>
<accession>A0AB94IHW1</accession>
<evidence type="ECO:0000313" key="4">
    <source>
        <dbReference type="EMBL" id="ETI66629.1"/>
    </source>
</evidence>
<dbReference type="Pfam" id="PF17881">
    <property type="entry name" value="TseB"/>
    <property type="match status" value="1"/>
</dbReference>
<organism evidence="4 5">
    <name type="scientific">Neobacillus vireti LMG 21834</name>
    <dbReference type="NCBI Taxonomy" id="1131730"/>
    <lineage>
        <taxon>Bacteria</taxon>
        <taxon>Bacillati</taxon>
        <taxon>Bacillota</taxon>
        <taxon>Bacilli</taxon>
        <taxon>Bacillales</taxon>
        <taxon>Bacillaceae</taxon>
        <taxon>Neobacillus</taxon>
    </lineage>
</organism>
<reference evidence="4 5" key="1">
    <citation type="journal article" date="2014" name="Environ. Microbiol.">
        <title>The nitrate-ammonifying and nosZ-carrying bacterium Bacillus vireti is a potent source and sink for nitric and nitrous oxide under high nitrate conditions.</title>
        <authorList>
            <person name="Mania D."/>
            <person name="Heylen K."/>
            <person name="van Spanning R.J."/>
            <person name="Frostegard A."/>
        </authorList>
    </citation>
    <scope>NUCLEOTIDE SEQUENCE [LARGE SCALE GENOMIC DNA]</scope>
    <source>
        <strain evidence="4 5">LMG 21834</strain>
    </source>
</reference>
<keyword evidence="1" id="KW-1133">Transmembrane helix</keyword>
<dbReference type="Pfam" id="PF03413">
    <property type="entry name" value="PepSY"/>
    <property type="match status" value="1"/>
</dbReference>
<protein>
    <recommendedName>
        <fullName evidence="6">Peptidase</fullName>
    </recommendedName>
</protein>
<sequence length="157" mass="18222">MKKWILFIVLFIVIIVGIMIKVYFSSVEPLKAAEKKAVALANEKTSLSKVVDFHIYSGLETIDVIEGKDKKGEKIIIWIPEKSKKLVVKKASDGLTKEEAIQKLLEEKNPKKIISVRLGMEKNIPLWEIYYRSENNLINYYYIDFESGEWLKKIENL</sequence>
<proteinExistence type="predicted"/>
<feature type="transmembrane region" description="Helical" evidence="1">
    <location>
        <begin position="6"/>
        <end position="24"/>
    </location>
</feature>
<dbReference type="RefSeq" id="WP_024030513.1">
    <property type="nucleotide sequence ID" value="NZ_ALAN01000126.1"/>
</dbReference>
<dbReference type="InterPro" id="IPR025711">
    <property type="entry name" value="PepSY"/>
</dbReference>
<keyword evidence="5" id="KW-1185">Reference proteome</keyword>
<dbReference type="AlphaFoldDB" id="A0AB94IHW1"/>
<keyword evidence="1" id="KW-0812">Transmembrane</keyword>
<feature type="domain" description="Cell wall elongation regulator TseB-like" evidence="3">
    <location>
        <begin position="36"/>
        <end position="80"/>
    </location>
</feature>
<dbReference type="Gene3D" id="3.10.450.40">
    <property type="match status" value="2"/>
</dbReference>
<dbReference type="InterPro" id="IPR046350">
    <property type="entry name" value="Cystatin_sf"/>
</dbReference>
<dbReference type="Proteomes" id="UP000018877">
    <property type="component" value="Unassembled WGS sequence"/>
</dbReference>
<dbReference type="InterPro" id="IPR041401">
    <property type="entry name" value="TseB-like_dom"/>
</dbReference>
<evidence type="ECO:0000313" key="5">
    <source>
        <dbReference type="Proteomes" id="UP000018877"/>
    </source>
</evidence>
<gene>
    <name evidence="4" type="ORF">BAVI_21743</name>
</gene>
<comment type="caution">
    <text evidence="4">The sequence shown here is derived from an EMBL/GenBank/DDBJ whole genome shotgun (WGS) entry which is preliminary data.</text>
</comment>
<feature type="domain" description="PepSY" evidence="2">
    <location>
        <begin position="95"/>
        <end position="152"/>
    </location>
</feature>
<evidence type="ECO:0000256" key="1">
    <source>
        <dbReference type="SAM" id="Phobius"/>
    </source>
</evidence>
<keyword evidence="1" id="KW-0472">Membrane</keyword>
<evidence type="ECO:0000259" key="3">
    <source>
        <dbReference type="Pfam" id="PF17881"/>
    </source>
</evidence>
<evidence type="ECO:0008006" key="6">
    <source>
        <dbReference type="Google" id="ProtNLM"/>
    </source>
</evidence>
<name>A0AB94IHW1_9BACI</name>
<evidence type="ECO:0000259" key="2">
    <source>
        <dbReference type="Pfam" id="PF03413"/>
    </source>
</evidence>